<evidence type="ECO:0000256" key="3">
    <source>
        <dbReference type="SAM" id="SignalP"/>
    </source>
</evidence>
<gene>
    <name evidence="4" type="ORF">C6P11_04300</name>
</gene>
<keyword evidence="3" id="KW-0732">Signal</keyword>
<feature type="chain" id="PRO_5039104834" description="YtxH domain-containing protein" evidence="3">
    <location>
        <begin position="20"/>
        <end position="209"/>
    </location>
</feature>
<evidence type="ECO:0000313" key="5">
    <source>
        <dbReference type="Proteomes" id="UP000297646"/>
    </source>
</evidence>
<protein>
    <recommendedName>
        <fullName evidence="6">YtxH domain-containing protein</fullName>
    </recommendedName>
</protein>
<feature type="coiled-coil region" evidence="1">
    <location>
        <begin position="86"/>
        <end position="142"/>
    </location>
</feature>
<accession>A0A4Z0S026</accession>
<evidence type="ECO:0008006" key="6">
    <source>
        <dbReference type="Google" id="ProtNLM"/>
    </source>
</evidence>
<comment type="caution">
    <text evidence="4">The sequence shown here is derived from an EMBL/GenBank/DDBJ whole genome shotgun (WGS) entry which is preliminary data.</text>
</comment>
<dbReference type="EMBL" id="PVSN01000026">
    <property type="protein sequence ID" value="TGE73593.1"/>
    <property type="molecule type" value="Genomic_DNA"/>
</dbReference>
<feature type="compositionally biased region" description="Basic and acidic residues" evidence="2">
    <location>
        <begin position="200"/>
        <end position="209"/>
    </location>
</feature>
<keyword evidence="1" id="KW-0175">Coiled coil</keyword>
<dbReference type="OrthoDB" id="2149698at2"/>
<organism evidence="4 5">
    <name type="scientific">Weissella confusa</name>
    <name type="common">Lactobacillus confusus</name>
    <dbReference type="NCBI Taxonomy" id="1583"/>
    <lineage>
        <taxon>Bacteria</taxon>
        <taxon>Bacillati</taxon>
        <taxon>Bacillota</taxon>
        <taxon>Bacilli</taxon>
        <taxon>Lactobacillales</taxon>
        <taxon>Lactobacillaceae</taxon>
        <taxon>Weissella</taxon>
    </lineage>
</organism>
<evidence type="ECO:0000313" key="4">
    <source>
        <dbReference type="EMBL" id="TGE73593.1"/>
    </source>
</evidence>
<evidence type="ECO:0000256" key="2">
    <source>
        <dbReference type="SAM" id="MobiDB-lite"/>
    </source>
</evidence>
<feature type="signal peptide" evidence="3">
    <location>
        <begin position="1"/>
        <end position="19"/>
    </location>
</feature>
<dbReference type="RefSeq" id="WP_135518851.1">
    <property type="nucleotide sequence ID" value="NZ_PVSN01000026.1"/>
</dbReference>
<dbReference type="Proteomes" id="UP000297646">
    <property type="component" value="Unassembled WGS sequence"/>
</dbReference>
<feature type="region of interest" description="Disordered" evidence="2">
    <location>
        <begin position="187"/>
        <end position="209"/>
    </location>
</feature>
<reference evidence="4 5" key="1">
    <citation type="submission" date="2018-03" db="EMBL/GenBank/DDBJ databases">
        <title>Genome sequencing of Weissella confusa isolates.</title>
        <authorList>
            <person name="Kajala I."/>
            <person name="Baruah R."/>
            <person name="Bergsveinson J."/>
            <person name="Juvonen R."/>
            <person name="Ziola B."/>
        </authorList>
    </citation>
    <scope>NUCLEOTIDE SEQUENCE [LARGE SCALE GENOMIC DNA]</scope>
    <source>
        <strain evidence="4 5">VTT E-062653</strain>
    </source>
</reference>
<dbReference type="Gene3D" id="1.20.120.20">
    <property type="entry name" value="Apolipoprotein"/>
    <property type="match status" value="1"/>
</dbReference>
<sequence length="209" mass="22213">MSKGKGFLAGLLFSGVAAATGYAYFKSLSPAEQEKLKAKVDDIVVDVRDKAVDYTYAATDAVASVRDRADDFVAEKGLDGKVADLKAQADEKTAGLRAKADELKAQADEKTAGLRAKADDLKAQAQDLADQAKSKASEVKDHVRAKVAPELEDEDIDIVLDPTAPSLSEAFEDLEEPVTVEEAKQVTAEVLEPEGGLSETNKKGLSEEA</sequence>
<name>A0A4Z0S026_WEICO</name>
<dbReference type="AlphaFoldDB" id="A0A4Z0S026"/>
<dbReference type="SUPFAM" id="SSF47162">
    <property type="entry name" value="Apolipoprotein"/>
    <property type="match status" value="1"/>
</dbReference>
<proteinExistence type="predicted"/>
<evidence type="ECO:0000256" key="1">
    <source>
        <dbReference type="SAM" id="Coils"/>
    </source>
</evidence>